<proteinExistence type="predicted"/>
<evidence type="ECO:0000313" key="2">
    <source>
        <dbReference type="EMBL" id="QDI93106.1"/>
    </source>
</evidence>
<accession>A0A514LMP1</accession>
<dbReference type="Gene3D" id="1.10.530.10">
    <property type="match status" value="1"/>
</dbReference>
<organism evidence="2 3">
    <name type="scientific">Salicibibacter halophilus</name>
    <dbReference type="NCBI Taxonomy" id="2502791"/>
    <lineage>
        <taxon>Bacteria</taxon>
        <taxon>Bacillati</taxon>
        <taxon>Bacillota</taxon>
        <taxon>Bacilli</taxon>
        <taxon>Bacillales</taxon>
        <taxon>Bacillaceae</taxon>
        <taxon>Salicibibacter</taxon>
    </lineage>
</organism>
<evidence type="ECO:0000313" key="3">
    <source>
        <dbReference type="Proteomes" id="UP000319756"/>
    </source>
</evidence>
<protein>
    <recommendedName>
        <fullName evidence="1">Mannosyl-glycoprotein endo-beta-N-acetylglucosamidase-like domain-containing protein</fullName>
    </recommendedName>
</protein>
<sequence length="335" mass="37746">MVNIQAHLGPRTDSYNRSIAYVSSDYINRNGDQGTVEAGINIRLEPNTRINAVGSLSPGDRITIIGTEQDTNPHVDRTWYVIEFDHGEHWQFARSADIKKNVDPNNFTLESNYRDMYQFLVLSETSGVPVNYLDNELSDKGALAGNGETFSDAANEYSINEFYLLSHALLETGHGSSILSDGSIRVGEISNNKWVSIQPNGTYIAEQNGSSWSIEQVNDFDETQANNIKNVYNMFGIGAVDSSPHVRGSIRAYEEGWFSPEEAIEGGTKFIAESYVHHPTHQQDTLYKMRWNPNNPGTHQYATDIGWAYKQTSIIYRHYLGLESLIKTFDIPRYN</sequence>
<name>A0A514LMP1_9BACI</name>
<reference evidence="3" key="1">
    <citation type="submission" date="2019-01" db="EMBL/GenBank/DDBJ databases">
        <title>Genomic analysis of Salicibibacter sp. NKC3-5.</title>
        <authorList>
            <person name="Oh Y.J."/>
        </authorList>
    </citation>
    <scope>NUCLEOTIDE SEQUENCE [LARGE SCALE GENOMIC DNA]</scope>
    <source>
        <strain evidence="3">NKC3-5</strain>
    </source>
</reference>
<dbReference type="EMBL" id="CP035485">
    <property type="protein sequence ID" value="QDI93106.1"/>
    <property type="molecule type" value="Genomic_DNA"/>
</dbReference>
<evidence type="ECO:0000259" key="1">
    <source>
        <dbReference type="SMART" id="SM00047"/>
    </source>
</evidence>
<keyword evidence="3" id="KW-1185">Reference proteome</keyword>
<feature type="domain" description="Mannosyl-glycoprotein endo-beta-N-acetylglucosamidase-like" evidence="1">
    <location>
        <begin position="135"/>
        <end position="330"/>
    </location>
</feature>
<dbReference type="Pfam" id="PF01832">
    <property type="entry name" value="Glucosaminidase"/>
    <property type="match status" value="1"/>
</dbReference>
<dbReference type="InterPro" id="IPR002901">
    <property type="entry name" value="MGlyc_endo_b_GlcNAc-like_dom"/>
</dbReference>
<dbReference type="AlphaFoldDB" id="A0A514LMP1"/>
<dbReference type="KEGG" id="sale:EPH95_10825"/>
<dbReference type="Gene3D" id="2.30.30.40">
    <property type="entry name" value="SH3 Domains"/>
    <property type="match status" value="1"/>
</dbReference>
<dbReference type="Proteomes" id="UP000319756">
    <property type="component" value="Chromosome"/>
</dbReference>
<dbReference type="SMART" id="SM00047">
    <property type="entry name" value="LYZ2"/>
    <property type="match status" value="1"/>
</dbReference>
<gene>
    <name evidence="2" type="ORF">EPH95_10825</name>
</gene>
<dbReference type="GO" id="GO:0004040">
    <property type="term" value="F:amidase activity"/>
    <property type="evidence" value="ECO:0007669"/>
    <property type="project" value="InterPro"/>
</dbReference>